<sequence>MKYTAQTVTALAAAITLSASSSSSSSAFAPSIIFTRRQQRTQHHHNHSLDRKYPVNANYYLGTASASGSGSRLFATVEESSVSVSVSESGLLDEDILSRITNAAEESKQWADMFDLADESGAAFHALFSGIRSSANLGLKGKPFYLKSSDVLKAMAMGNGNDNEDSNPKDGFSGFFTFEDLKKALEDDFLDADRGSTDNRKGWKVAAVSTPRGSSFEDARMTLDEVQAALTKGTVIFNTAGSHIPKLAGATLACTDAAALPCALNMYVTAAGKRTSAPPHTDRQDVIVVQTQGKKHWKVYSPPDPAMKPEADMYARGKGDDNLPMYSLEEGQYGCKKLLDVTLEEGDVLFIPAAFPHTTDTIFDDVEDIPENTSIHTTFNFDTYVWDLSYLSARRLALMRAGVADSCLGQDKVEDSQYVGKVNSLPKEIRDELMSNFPLDFLDDMKASEVGSIDAVTEELERISKLVDPETYAAVPSSIWKETVETLHKEGTDLFDIHRDMYLAAIEEGRERKKEEEETAHLSGEELSRAKAMTPEKMQRLSLFRVQKFFERITEVKKNIVVWAQVNALSEGSTAGDLPDNWEFTLPVKVGDQVEADLGGAFFPAEITKVAGSSYDVKFFDGDVMNGLDRSMVKLLAPPASDSAGGNEDSPPPGLTKKELKRWRKKQEKGKAKKGF</sequence>
<evidence type="ECO:0000256" key="4">
    <source>
        <dbReference type="SAM" id="MobiDB-lite"/>
    </source>
</evidence>
<name>A0A7S3VEB8_9STRA</name>
<feature type="compositionally biased region" description="Basic residues" evidence="4">
    <location>
        <begin position="659"/>
        <end position="676"/>
    </location>
</feature>
<reference evidence="6" key="1">
    <citation type="submission" date="2021-01" db="EMBL/GenBank/DDBJ databases">
        <authorList>
            <person name="Corre E."/>
            <person name="Pelletier E."/>
            <person name="Niang G."/>
            <person name="Scheremetjew M."/>
            <person name="Finn R."/>
            <person name="Kale V."/>
            <person name="Holt S."/>
            <person name="Cochrane G."/>
            <person name="Meng A."/>
            <person name="Brown T."/>
            <person name="Cohen L."/>
        </authorList>
    </citation>
    <scope>NUCLEOTIDE SEQUENCE</scope>
    <source>
        <strain evidence="6">MM31A-1</strain>
    </source>
</reference>
<comment type="subcellular location">
    <subcellularLocation>
        <location evidence="3">Nucleus</location>
    </subcellularLocation>
</comment>
<evidence type="ECO:0000256" key="3">
    <source>
        <dbReference type="RuleBase" id="RU366061"/>
    </source>
</evidence>
<keyword evidence="1 3" id="KW-0479">Metal-binding</keyword>
<dbReference type="PROSITE" id="PS51184">
    <property type="entry name" value="JMJC"/>
    <property type="match status" value="1"/>
</dbReference>
<gene>
    <name evidence="6" type="ORF">CDEB00056_LOCUS19475</name>
</gene>
<feature type="domain" description="JmjC" evidence="5">
    <location>
        <begin position="233"/>
        <end position="398"/>
    </location>
</feature>
<comment type="function">
    <text evidence="3">Oxygenase that can act as both a histone lysine demethylase and a ribosomal histidine hydroxylase.</text>
</comment>
<feature type="region of interest" description="Disordered" evidence="4">
    <location>
        <begin position="637"/>
        <end position="676"/>
    </location>
</feature>
<comment type="similarity">
    <text evidence="3">Belongs to the ROX family.</text>
</comment>
<dbReference type="AlphaFoldDB" id="A0A7S3VEB8"/>
<dbReference type="InterPro" id="IPR003347">
    <property type="entry name" value="JmjC_dom"/>
</dbReference>
<keyword evidence="3" id="KW-0805">Transcription regulation</keyword>
<keyword evidence="2 3" id="KW-0408">Iron</keyword>
<keyword evidence="3" id="KW-0560">Oxidoreductase</keyword>
<evidence type="ECO:0000313" key="6">
    <source>
        <dbReference type="EMBL" id="CAE0474622.1"/>
    </source>
</evidence>
<evidence type="ECO:0000256" key="2">
    <source>
        <dbReference type="ARBA" id="ARBA00023004"/>
    </source>
</evidence>
<dbReference type="PANTHER" id="PTHR13096">
    <property type="entry name" value="MINA53 MYC INDUCED NUCLEAR ANTIGEN"/>
    <property type="match status" value="1"/>
</dbReference>
<dbReference type="Gene3D" id="2.30.30.140">
    <property type="match status" value="1"/>
</dbReference>
<dbReference type="GO" id="GO:0032453">
    <property type="term" value="F:histone H3K4 demethylase activity"/>
    <property type="evidence" value="ECO:0007669"/>
    <property type="project" value="TreeGrafter"/>
</dbReference>
<dbReference type="GO" id="GO:0005506">
    <property type="term" value="F:iron ion binding"/>
    <property type="evidence" value="ECO:0007669"/>
    <property type="project" value="UniProtKB-UniRule"/>
</dbReference>
<accession>A0A7S3VEB8</accession>
<dbReference type="SUPFAM" id="SSF51197">
    <property type="entry name" value="Clavaminate synthase-like"/>
    <property type="match status" value="1"/>
</dbReference>
<dbReference type="EC" id="1.14.11.-" evidence="3"/>
<comment type="cofactor">
    <cofactor evidence="3">
        <name>Fe(2+)</name>
        <dbReference type="ChEBI" id="CHEBI:29033"/>
    </cofactor>
    <text evidence="3">Binds 1 Fe(2+) ion per subunit.</text>
</comment>
<proteinExistence type="inferred from homology"/>
<dbReference type="GO" id="GO:0005730">
    <property type="term" value="C:nucleolus"/>
    <property type="evidence" value="ECO:0007669"/>
    <property type="project" value="TreeGrafter"/>
</dbReference>
<protein>
    <recommendedName>
        <fullName evidence="3">Bifunctional lysine-specific demethylase and histidyl-hydroxylase</fullName>
        <ecNumber evidence="3">1.14.11.-</ecNumber>
    </recommendedName>
</protein>
<dbReference type="GO" id="GO:0051864">
    <property type="term" value="F:histone H3K36 demethylase activity"/>
    <property type="evidence" value="ECO:0007669"/>
    <property type="project" value="TreeGrafter"/>
</dbReference>
<evidence type="ECO:0000259" key="5">
    <source>
        <dbReference type="PROSITE" id="PS51184"/>
    </source>
</evidence>
<evidence type="ECO:0000256" key="1">
    <source>
        <dbReference type="ARBA" id="ARBA00022723"/>
    </source>
</evidence>
<dbReference type="PANTHER" id="PTHR13096:SF8">
    <property type="entry name" value="RIBOSOMAL OXYGENASE 1"/>
    <property type="match status" value="1"/>
</dbReference>
<keyword evidence="3" id="KW-0223">Dioxygenase</keyword>
<dbReference type="InterPro" id="IPR039994">
    <property type="entry name" value="NO66-like"/>
</dbReference>
<organism evidence="6">
    <name type="scientific">Chaetoceros debilis</name>
    <dbReference type="NCBI Taxonomy" id="122233"/>
    <lineage>
        <taxon>Eukaryota</taxon>
        <taxon>Sar</taxon>
        <taxon>Stramenopiles</taxon>
        <taxon>Ochrophyta</taxon>
        <taxon>Bacillariophyta</taxon>
        <taxon>Coscinodiscophyceae</taxon>
        <taxon>Chaetocerotophycidae</taxon>
        <taxon>Chaetocerotales</taxon>
        <taxon>Chaetocerotaceae</taxon>
        <taxon>Chaetoceros</taxon>
    </lineage>
</organism>
<keyword evidence="3" id="KW-0804">Transcription</keyword>
<keyword evidence="3" id="KW-0539">Nucleus</keyword>
<dbReference type="EMBL" id="HBIO01025409">
    <property type="protein sequence ID" value="CAE0474622.1"/>
    <property type="molecule type" value="Transcribed_RNA"/>
</dbReference>
<dbReference type="Pfam" id="PF08007">
    <property type="entry name" value="JmjC_2"/>
    <property type="match status" value="1"/>
</dbReference>
<dbReference type="Gene3D" id="2.60.120.650">
    <property type="entry name" value="Cupin"/>
    <property type="match status" value="1"/>
</dbReference>